<feature type="compositionally biased region" description="Polar residues" evidence="6">
    <location>
        <begin position="427"/>
        <end position="439"/>
    </location>
</feature>
<feature type="compositionally biased region" description="Basic residues" evidence="6">
    <location>
        <begin position="406"/>
        <end position="415"/>
    </location>
</feature>
<feature type="compositionally biased region" description="Basic and acidic residues" evidence="6">
    <location>
        <begin position="416"/>
        <end position="426"/>
    </location>
</feature>
<keyword evidence="4" id="KW-0539">Nucleus</keyword>
<evidence type="ECO:0000256" key="1">
    <source>
        <dbReference type="ARBA" id="ARBA00004604"/>
    </source>
</evidence>
<name>A0A6J1I5M5_CUCMA</name>
<evidence type="ECO:0000256" key="4">
    <source>
        <dbReference type="ARBA" id="ARBA00023242"/>
    </source>
</evidence>
<feature type="compositionally biased region" description="Basic and acidic residues" evidence="6">
    <location>
        <begin position="84"/>
        <end position="98"/>
    </location>
</feature>
<evidence type="ECO:0000256" key="5">
    <source>
        <dbReference type="PIRNR" id="PIRNR028977"/>
    </source>
</evidence>
<accession>A0A6J1I5M5</accession>
<feature type="region of interest" description="Disordered" evidence="6">
    <location>
        <begin position="397"/>
        <end position="439"/>
    </location>
</feature>
<evidence type="ECO:0000259" key="8">
    <source>
        <dbReference type="Pfam" id="PF07540"/>
    </source>
</evidence>
<evidence type="ECO:0000313" key="10">
    <source>
        <dbReference type="RefSeq" id="XP_022972311.1"/>
    </source>
</evidence>
<feature type="compositionally biased region" description="Acidic residues" evidence="6">
    <location>
        <begin position="119"/>
        <end position="133"/>
    </location>
</feature>
<organism evidence="9 10">
    <name type="scientific">Cucurbita maxima</name>
    <name type="common">Pumpkin</name>
    <name type="synonym">Winter squash</name>
    <dbReference type="NCBI Taxonomy" id="3661"/>
    <lineage>
        <taxon>Eukaryota</taxon>
        <taxon>Viridiplantae</taxon>
        <taxon>Streptophyta</taxon>
        <taxon>Embryophyta</taxon>
        <taxon>Tracheophyta</taxon>
        <taxon>Spermatophyta</taxon>
        <taxon>Magnoliopsida</taxon>
        <taxon>eudicotyledons</taxon>
        <taxon>Gunneridae</taxon>
        <taxon>Pentapetalae</taxon>
        <taxon>rosids</taxon>
        <taxon>fabids</taxon>
        <taxon>Cucurbitales</taxon>
        <taxon>Cucurbitaceae</taxon>
        <taxon>Cucurbiteae</taxon>
        <taxon>Cucurbita</taxon>
    </lineage>
</organism>
<dbReference type="InterPro" id="IPR016024">
    <property type="entry name" value="ARM-type_fold"/>
</dbReference>
<feature type="region of interest" description="Disordered" evidence="6">
    <location>
        <begin position="111"/>
        <end position="134"/>
    </location>
</feature>
<keyword evidence="9" id="KW-1185">Reference proteome</keyword>
<dbReference type="InterPro" id="IPR016903">
    <property type="entry name" value="Nucleolar_cplx-assoc_3"/>
</dbReference>
<dbReference type="GO" id="GO:0005730">
    <property type="term" value="C:nucleolus"/>
    <property type="evidence" value="ECO:0007669"/>
    <property type="project" value="UniProtKB-SubCell"/>
</dbReference>
<evidence type="ECO:0000313" key="9">
    <source>
        <dbReference type="Proteomes" id="UP000504608"/>
    </source>
</evidence>
<dbReference type="Pfam" id="PF07540">
    <property type="entry name" value="NOC3p"/>
    <property type="match status" value="1"/>
</dbReference>
<dbReference type="AlphaFoldDB" id="A0A6J1I5M5"/>
<dbReference type="PANTHER" id="PTHR14428">
    <property type="entry name" value="NUCLEOLAR COMPLEX PROTEIN 3"/>
    <property type="match status" value="1"/>
</dbReference>
<gene>
    <name evidence="10" type="primary">LOC111470887</name>
</gene>
<dbReference type="PIRSF" id="PIRSF028977">
    <property type="entry name" value="Nucleolar_complex_p3"/>
    <property type="match status" value="1"/>
</dbReference>
<evidence type="ECO:0000256" key="6">
    <source>
        <dbReference type="SAM" id="MobiDB-lite"/>
    </source>
</evidence>
<dbReference type="RefSeq" id="XP_022972311.1">
    <property type="nucleotide sequence ID" value="XM_023116543.1"/>
</dbReference>
<evidence type="ECO:0000256" key="2">
    <source>
        <dbReference type="ARBA" id="ARBA00007797"/>
    </source>
</evidence>
<dbReference type="KEGG" id="cmax:111470887"/>
<dbReference type="Proteomes" id="UP000504608">
    <property type="component" value="Unplaced"/>
</dbReference>
<evidence type="ECO:0000259" key="7">
    <source>
        <dbReference type="Pfam" id="PF03914"/>
    </source>
</evidence>
<dbReference type="GO" id="GO:0006270">
    <property type="term" value="P:DNA replication initiation"/>
    <property type="evidence" value="ECO:0007669"/>
    <property type="project" value="TreeGrafter"/>
</dbReference>
<evidence type="ECO:0000256" key="3">
    <source>
        <dbReference type="ARBA" id="ARBA00023054"/>
    </source>
</evidence>
<comment type="similarity">
    <text evidence="2 5">Belongs to the CBF/MAK21 family.</text>
</comment>
<comment type="subcellular location">
    <subcellularLocation>
        <location evidence="1 5">Nucleus</location>
        <location evidence="1 5">Nucleolus</location>
    </subcellularLocation>
</comment>
<reference evidence="10" key="1">
    <citation type="submission" date="2025-08" db="UniProtKB">
        <authorList>
            <consortium name="RefSeq"/>
        </authorList>
    </citation>
    <scope>IDENTIFICATION</scope>
    <source>
        <tissue evidence="10">Young leaves</tissue>
    </source>
</reference>
<feature type="domain" description="Nucleolar complex-associated protein 3 N-terminal" evidence="8">
    <location>
        <begin position="194"/>
        <end position="284"/>
    </location>
</feature>
<feature type="domain" description="CCAAT-binding factor" evidence="7">
    <location>
        <begin position="560"/>
        <end position="715"/>
    </location>
</feature>
<dbReference type="OrthoDB" id="10263597at2759"/>
<sequence length="832" mass="94644">MGKKRNNEKQKVILPPDLPPEVTEEEIEVSDEDLEFVKENQDYAVSVTRLDTKSITKHVTRVANVEEDALEVLYEKRLRKKPLPKPEEENKTQVDRVDALPVKTLEGELYYRTSKTSDAPEDGGNEEATEEDRVDNGVLKLTKAERRAKLKKTKKVAKKQEDVTKAEEVEPTPQAAVLAEVVEDLTAEKTFESKKQKLAELGIALLADPNSNIKFLKEMLQIVKDNDPAIVKLGLLSLLAVFKDIIPGYRIRLPTEKELEVKVSKDVKKMRYYEYTLLTTYKGYLQKLMSLEKSTAFQHIVIRCICTLLDAVPHFNFRETLLGIVVQNISSPDDVVRKLCSGAIESLFINEGKHGGEATVEAVRLIADHVKFHDCQLHPDSIQPFMHLTFDEDLRRAEKQDEHNKVKNKKQWKKKNREEKKNREQSSHSQGNDGRQSTRTKFNEEVAADYRAASLAPDVMKQREMQSDTLRAVFETYFRILRHTMQSLKARPEANITASTTSPSGSHPLLAPCLNGLGKFSHLIDLDFMGDLMNYLKRLASGDDKSSEKQSQCLTVSERLQCCIVAFKVMRKNLDALNVDLQDFFVQLYNIVLEYRPGRDHGGLLAEALKIMLCDDRQHDMQKAAAFIKRLATFSLCIGSAESMAALVTVRHLLLKNVKCRNLLENDAGGGSVSGSIAKYQPYASDPTLSGALASVLWELNLLWKHYHPTISTMAASISSMNNAQNQVYISTVSPQQAFKDLSLEHESFNPQFNVRKVNKKKRGRESEPTPDTCSTIDENEVKEKLSTRFFLLRDIKENERLRAELERTTLSLQLYEEYKRQKRKSKKSRNV</sequence>
<dbReference type="GeneID" id="111470887"/>
<dbReference type="GO" id="GO:0003682">
    <property type="term" value="F:chromatin binding"/>
    <property type="evidence" value="ECO:0007669"/>
    <property type="project" value="TreeGrafter"/>
</dbReference>
<dbReference type="InterPro" id="IPR005612">
    <property type="entry name" value="CCAAT-binding_factor"/>
</dbReference>
<dbReference type="PANTHER" id="PTHR14428:SF5">
    <property type="entry name" value="NUCLEOLAR COMPLEX PROTEIN 3 HOMOLOG"/>
    <property type="match status" value="1"/>
</dbReference>
<keyword evidence="3" id="KW-0175">Coiled coil</keyword>
<proteinExistence type="inferred from homology"/>
<protein>
    <submittedName>
        <fullName evidence="10">Nucleolar complex protein 3 homolog</fullName>
    </submittedName>
</protein>
<dbReference type="InterPro" id="IPR011501">
    <property type="entry name" value="Noc3_N"/>
</dbReference>
<feature type="region of interest" description="Disordered" evidence="6">
    <location>
        <begin position="79"/>
        <end position="99"/>
    </location>
</feature>
<dbReference type="Pfam" id="PF03914">
    <property type="entry name" value="CBF"/>
    <property type="match status" value="1"/>
</dbReference>
<dbReference type="SUPFAM" id="SSF48371">
    <property type="entry name" value="ARM repeat"/>
    <property type="match status" value="1"/>
</dbReference>